<feature type="compositionally biased region" description="Basic and acidic residues" evidence="1">
    <location>
        <begin position="365"/>
        <end position="381"/>
    </location>
</feature>
<dbReference type="AlphaFoldDB" id="A0AB33A8T1"/>
<gene>
    <name evidence="2" type="ORF">MASS_1530</name>
</gene>
<feature type="region of interest" description="Disordered" evidence="1">
    <location>
        <begin position="290"/>
        <end position="381"/>
    </location>
</feature>
<feature type="region of interest" description="Disordered" evidence="1">
    <location>
        <begin position="80"/>
        <end position="104"/>
    </location>
</feature>
<dbReference type="RefSeq" id="WP_016342206.1">
    <property type="nucleotide sequence ID" value="NC_021282.1"/>
</dbReference>
<evidence type="ECO:0000313" key="3">
    <source>
        <dbReference type="Proteomes" id="UP000013961"/>
    </source>
</evidence>
<reference evidence="2 3" key="1">
    <citation type="journal article" date="2013" name="Genome Announc.">
        <title>Complete Genome Sequence of Mycobacterium massiliense Clinical Strain Asan 50594, Belonging to the Type II Genotype.</title>
        <authorList>
            <person name="Kim B.J."/>
            <person name="Kim B.R."/>
            <person name="Hong S.H."/>
            <person name="Seok S.H."/>
            <person name="Kook Y.H."/>
            <person name="Kim B.J."/>
        </authorList>
    </citation>
    <scope>NUCLEOTIDE SEQUENCE [LARGE SCALE GENOMIC DNA]</scope>
    <source>
        <strain evidence="2 3">50594</strain>
    </source>
</reference>
<sequence>MTERQERLESPQQARLRLGQIVESRRKWLGYRQDNMPNGPSSTTMSAIENGQEVSELSYRRLEKSLGWAKHSVRKIFEGAEPEPLDVDPAPSEPAPPRPEHAGVTVDDLHAMETAPRYLTAWEAALAAMRQVADESPDPGAAMAQNARVAVALANLWADQLLTAGVGPAARPALQRLFLDKQELELNGFNNTSYWDQRQKEGLHAASSDPTPSPQPSASPEGSEIKEAPSTIEVALGPEWPSVVDWSEVETESDIKRVVGELATNARSIHGDCELDLSEFTMRVREHAAALRREAESDDHQPEAAPQPDTKKVNKKTGAIHYPQWGGGPDQLPPEVDDELAAAQHGEKASDHEDDSVGDAIVENMKSHDHLNEGIEEHPLR</sequence>
<evidence type="ECO:0000313" key="2">
    <source>
        <dbReference type="EMBL" id="AGM28132.1"/>
    </source>
</evidence>
<protein>
    <submittedName>
        <fullName evidence="2">Uncharacterized protein</fullName>
    </submittedName>
</protein>
<feature type="region of interest" description="Disordered" evidence="1">
    <location>
        <begin position="201"/>
        <end position="225"/>
    </location>
</feature>
<accession>A0AB33A8T1</accession>
<dbReference type="Proteomes" id="UP000013961">
    <property type="component" value="Chromosome"/>
</dbReference>
<evidence type="ECO:0000256" key="1">
    <source>
        <dbReference type="SAM" id="MobiDB-lite"/>
    </source>
</evidence>
<name>A0AB33A8T1_9MYCO</name>
<proteinExistence type="predicted"/>
<organism evidence="2 3">
    <name type="scientific">Mycobacteroides abscessus subsp. bolletii 50594</name>
    <dbReference type="NCBI Taxonomy" id="1303024"/>
    <lineage>
        <taxon>Bacteria</taxon>
        <taxon>Bacillati</taxon>
        <taxon>Actinomycetota</taxon>
        <taxon>Actinomycetes</taxon>
        <taxon>Mycobacteriales</taxon>
        <taxon>Mycobacteriaceae</taxon>
        <taxon>Mycobacteroides</taxon>
        <taxon>Mycobacteroides abscessus</taxon>
    </lineage>
</organism>
<feature type="compositionally biased region" description="Basic and acidic residues" evidence="1">
    <location>
        <begin position="290"/>
        <end position="302"/>
    </location>
</feature>
<dbReference type="EMBL" id="CP004374">
    <property type="protein sequence ID" value="AGM28132.1"/>
    <property type="molecule type" value="Genomic_DNA"/>
</dbReference>
<dbReference type="KEGG" id="mabb:MASS_1530"/>